<feature type="binding site" evidence="14">
    <location>
        <position position="270"/>
    </location>
    <ligand>
        <name>NAD(+)</name>
        <dbReference type="ChEBI" id="CHEBI:57540"/>
    </ligand>
</feature>
<feature type="domain" description="FAD/NAD(P)-binding" evidence="18">
    <location>
        <begin position="5"/>
        <end position="325"/>
    </location>
</feature>
<dbReference type="SUPFAM" id="SSF51905">
    <property type="entry name" value="FAD/NAD(P)-binding domain"/>
    <property type="match status" value="1"/>
</dbReference>
<dbReference type="Gene3D" id="3.50.50.60">
    <property type="entry name" value="FAD/NAD(P)-binding domain"/>
    <property type="match status" value="2"/>
</dbReference>
<evidence type="ECO:0000256" key="5">
    <source>
        <dbReference type="ARBA" id="ARBA00022490"/>
    </source>
</evidence>
<evidence type="ECO:0000259" key="17">
    <source>
        <dbReference type="Pfam" id="PF02852"/>
    </source>
</evidence>
<evidence type="ECO:0000256" key="3">
    <source>
        <dbReference type="ARBA" id="ARBA00012608"/>
    </source>
</evidence>
<keyword evidence="10" id="KW-1015">Disulfide bond</keyword>
<dbReference type="Pfam" id="PF02852">
    <property type="entry name" value="Pyr_redox_dim"/>
    <property type="match status" value="1"/>
</dbReference>
<evidence type="ECO:0000256" key="15">
    <source>
        <dbReference type="PIRSR" id="PIRSR000350-4"/>
    </source>
</evidence>
<protein>
    <recommendedName>
        <fullName evidence="4 16">Dihydrolipoyl dehydrogenase</fullName>
        <ecNumber evidence="3 16">1.8.1.4</ecNumber>
    </recommendedName>
</protein>
<keyword evidence="9 14" id="KW-0520">NAD</keyword>
<dbReference type="InterPro" id="IPR050151">
    <property type="entry name" value="Class-I_Pyr_Nuc-Dis_Oxidored"/>
</dbReference>
<dbReference type="EMBL" id="JADQDP010000001">
    <property type="protein sequence ID" value="MBF9140155.1"/>
    <property type="molecule type" value="Genomic_DNA"/>
</dbReference>
<comment type="subcellular location">
    <subcellularLocation>
        <location evidence="1">Cytoplasm</location>
    </subcellularLocation>
</comment>
<evidence type="ECO:0000256" key="10">
    <source>
        <dbReference type="ARBA" id="ARBA00023157"/>
    </source>
</evidence>
<feature type="disulfide bond" description="Redox-active" evidence="15">
    <location>
        <begin position="42"/>
        <end position="47"/>
    </location>
</feature>
<dbReference type="InterPro" id="IPR036188">
    <property type="entry name" value="FAD/NAD-bd_sf"/>
</dbReference>
<keyword evidence="8 16" id="KW-0560">Oxidoreductase</keyword>
<dbReference type="GO" id="GO:0004148">
    <property type="term" value="F:dihydrolipoyl dehydrogenase (NADH) activity"/>
    <property type="evidence" value="ECO:0007669"/>
    <property type="project" value="UniProtKB-EC"/>
</dbReference>
<dbReference type="Proteomes" id="UP000645610">
    <property type="component" value="Unassembled WGS sequence"/>
</dbReference>
<dbReference type="GO" id="GO:0006103">
    <property type="term" value="P:2-oxoglutarate metabolic process"/>
    <property type="evidence" value="ECO:0007669"/>
    <property type="project" value="TreeGrafter"/>
</dbReference>
<keyword evidence="11 16" id="KW-0676">Redox-active center</keyword>
<dbReference type="GO" id="GO:0005737">
    <property type="term" value="C:cytoplasm"/>
    <property type="evidence" value="ECO:0007669"/>
    <property type="project" value="UniProtKB-SubCell"/>
</dbReference>
<dbReference type="RefSeq" id="WP_196284527.1">
    <property type="nucleotide sequence ID" value="NZ_JADQDP010000001.1"/>
</dbReference>
<feature type="binding site" evidence="14">
    <location>
        <position position="203"/>
    </location>
    <ligand>
        <name>NAD(+)</name>
        <dbReference type="ChEBI" id="CHEBI:57540"/>
    </ligand>
</feature>
<evidence type="ECO:0000256" key="2">
    <source>
        <dbReference type="ARBA" id="ARBA00007532"/>
    </source>
</evidence>
<dbReference type="NCBIfam" id="TIGR01350">
    <property type="entry name" value="lipoamide_DH"/>
    <property type="match status" value="1"/>
</dbReference>
<feature type="active site" description="Proton acceptor" evidence="13">
    <location>
        <position position="443"/>
    </location>
</feature>
<dbReference type="AlphaFoldDB" id="A0A931BIL5"/>
<comment type="caution">
    <text evidence="19">The sequence shown here is derived from an EMBL/GenBank/DDBJ whole genome shotgun (WGS) entry which is preliminary data.</text>
</comment>
<proteinExistence type="inferred from homology"/>
<feature type="binding site" evidence="14">
    <location>
        <position position="310"/>
    </location>
    <ligand>
        <name>FAD</name>
        <dbReference type="ChEBI" id="CHEBI:57692"/>
    </ligand>
</feature>
<keyword evidence="14" id="KW-0547">Nucleotide-binding</keyword>
<evidence type="ECO:0000256" key="13">
    <source>
        <dbReference type="PIRSR" id="PIRSR000350-2"/>
    </source>
</evidence>
<dbReference type="PANTHER" id="PTHR22912">
    <property type="entry name" value="DISULFIDE OXIDOREDUCTASE"/>
    <property type="match status" value="1"/>
</dbReference>
<sequence>MALQFDLVVVGSGPGGYVAAIRASQLGLKVGVIERESLGGICLNWGCIPTKALLKSAQVFEYLNHAAEYGLKADGVGYDFGAVIKRSRGVAEGMSKGINFLFKKNKIEAIMGTGKVLAPGKVEVTKADGSKETVEAKSIILATGARARELPALPIDNQKIIGYRKAMAMEQLPKRLVVVGSGAIGVEFAYFYRTMGSEVTVVEYLPRIVPVEDEEVSRQMEKSFRKIGVNVLTSAEVTKVDTSGAGCKVTIKTAKGEQQIDCDVVLSAAGVVTNLENIGIEELGIKVERGRVIVDDYYQTNVPGIYAIGDIVPGPALAHVASAEGIICVEKIAGHHPEPLNYQNIPGCTYASPEIASVGYTEAEAKEKGYDVLVGKFPFSASGKASAAGAKDGFVKVIFDKKYGEWLGAHMIGMNVTEMIAEVVVARKLETTGMEIIKAVHPHPTMSEAIMEAAAAAYGEVIHL</sequence>
<dbReference type="InterPro" id="IPR016156">
    <property type="entry name" value="FAD/NAD-linked_Rdtase_dimer_sf"/>
</dbReference>
<evidence type="ECO:0000256" key="8">
    <source>
        <dbReference type="ARBA" id="ARBA00023002"/>
    </source>
</evidence>
<evidence type="ECO:0000256" key="1">
    <source>
        <dbReference type="ARBA" id="ARBA00004496"/>
    </source>
</evidence>
<evidence type="ECO:0000256" key="14">
    <source>
        <dbReference type="PIRSR" id="PIRSR000350-3"/>
    </source>
</evidence>
<dbReference type="InterPro" id="IPR004099">
    <property type="entry name" value="Pyr_nucl-diS_OxRdtase_dimer"/>
</dbReference>
<reference evidence="19 20" key="1">
    <citation type="submission" date="2020-11" db="EMBL/GenBank/DDBJ databases">
        <authorList>
            <person name="Kim M.K."/>
        </authorList>
    </citation>
    <scope>NUCLEOTIDE SEQUENCE [LARGE SCALE GENOMIC DNA]</scope>
    <source>
        <strain evidence="19 20">BT439</strain>
    </source>
</reference>
<dbReference type="InterPro" id="IPR023753">
    <property type="entry name" value="FAD/NAD-binding_dom"/>
</dbReference>
<feature type="domain" description="Pyridine nucleotide-disulphide oxidoreductase dimerisation" evidence="17">
    <location>
        <begin position="345"/>
        <end position="454"/>
    </location>
</feature>
<dbReference type="InterPro" id="IPR001100">
    <property type="entry name" value="Pyr_nuc-diS_OxRdtase"/>
</dbReference>
<dbReference type="PRINTS" id="PR00411">
    <property type="entry name" value="PNDRDTASEI"/>
</dbReference>
<feature type="binding site" evidence="14">
    <location>
        <position position="114"/>
    </location>
    <ligand>
        <name>FAD</name>
        <dbReference type="ChEBI" id="CHEBI:57692"/>
    </ligand>
</feature>
<dbReference type="SUPFAM" id="SSF55424">
    <property type="entry name" value="FAD/NAD-linked reductases, dimerisation (C-terminal) domain"/>
    <property type="match status" value="1"/>
</dbReference>
<accession>A0A931BIL5</accession>
<comment type="catalytic activity">
    <reaction evidence="12 16">
        <text>N(6)-[(R)-dihydrolipoyl]-L-lysyl-[protein] + NAD(+) = N(6)-[(R)-lipoyl]-L-lysyl-[protein] + NADH + H(+)</text>
        <dbReference type="Rhea" id="RHEA:15045"/>
        <dbReference type="Rhea" id="RHEA-COMP:10474"/>
        <dbReference type="Rhea" id="RHEA-COMP:10475"/>
        <dbReference type="ChEBI" id="CHEBI:15378"/>
        <dbReference type="ChEBI" id="CHEBI:57540"/>
        <dbReference type="ChEBI" id="CHEBI:57945"/>
        <dbReference type="ChEBI" id="CHEBI:83099"/>
        <dbReference type="ChEBI" id="CHEBI:83100"/>
        <dbReference type="EC" id="1.8.1.4"/>
    </reaction>
</comment>
<dbReference type="GO" id="GO:0050660">
    <property type="term" value="F:flavin adenine dinucleotide binding"/>
    <property type="evidence" value="ECO:0007669"/>
    <property type="project" value="InterPro"/>
</dbReference>
<dbReference type="PROSITE" id="PS00076">
    <property type="entry name" value="PYRIDINE_REDOX_1"/>
    <property type="match status" value="1"/>
</dbReference>
<comment type="miscellaneous">
    <text evidence="16">The active site is a redox-active disulfide bond.</text>
</comment>
<dbReference type="Pfam" id="PF07992">
    <property type="entry name" value="Pyr_redox_2"/>
    <property type="match status" value="1"/>
</dbReference>
<organism evidence="19 20">
    <name type="scientific">Hymenobacter properus</name>
    <dbReference type="NCBI Taxonomy" id="2791026"/>
    <lineage>
        <taxon>Bacteria</taxon>
        <taxon>Pseudomonadati</taxon>
        <taxon>Bacteroidota</taxon>
        <taxon>Cytophagia</taxon>
        <taxon>Cytophagales</taxon>
        <taxon>Hymenobacteraceae</taxon>
        <taxon>Hymenobacter</taxon>
    </lineage>
</organism>
<dbReference type="EC" id="1.8.1.4" evidence="3 16"/>
<evidence type="ECO:0000256" key="12">
    <source>
        <dbReference type="ARBA" id="ARBA00049187"/>
    </source>
</evidence>
<evidence type="ECO:0000256" key="11">
    <source>
        <dbReference type="ARBA" id="ARBA00023284"/>
    </source>
</evidence>
<keyword evidence="20" id="KW-1185">Reference proteome</keyword>
<evidence type="ECO:0000313" key="19">
    <source>
        <dbReference type="EMBL" id="MBF9140155.1"/>
    </source>
</evidence>
<dbReference type="PIRSF" id="PIRSF000350">
    <property type="entry name" value="Mercury_reductase_MerA"/>
    <property type="match status" value="1"/>
</dbReference>
<evidence type="ECO:0000313" key="20">
    <source>
        <dbReference type="Proteomes" id="UP000645610"/>
    </source>
</evidence>
<dbReference type="InterPro" id="IPR006258">
    <property type="entry name" value="Lipoamide_DH"/>
</dbReference>
<keyword evidence="6 16" id="KW-0285">Flavoprotein</keyword>
<dbReference type="FunFam" id="3.30.390.30:FF:000001">
    <property type="entry name" value="Dihydrolipoyl dehydrogenase"/>
    <property type="match status" value="1"/>
</dbReference>
<dbReference type="Gene3D" id="3.30.390.30">
    <property type="match status" value="1"/>
</dbReference>
<comment type="cofactor">
    <cofactor evidence="14 16">
        <name>FAD</name>
        <dbReference type="ChEBI" id="CHEBI:57692"/>
    </cofactor>
    <text evidence="14 16">Binds 1 FAD per subunit.</text>
</comment>
<name>A0A931BIL5_9BACT</name>
<gene>
    <name evidence="19" type="primary">lpdA</name>
    <name evidence="19" type="ORF">I2I01_00815</name>
</gene>
<comment type="similarity">
    <text evidence="2 16">Belongs to the class-I pyridine nucleotide-disulfide oxidoreductase family.</text>
</comment>
<keyword evidence="7 14" id="KW-0274">FAD</keyword>
<feature type="binding site" evidence="14">
    <location>
        <position position="51"/>
    </location>
    <ligand>
        <name>FAD</name>
        <dbReference type="ChEBI" id="CHEBI:57692"/>
    </ligand>
</feature>
<keyword evidence="5" id="KW-0963">Cytoplasm</keyword>
<dbReference type="PANTHER" id="PTHR22912:SF217">
    <property type="entry name" value="DIHYDROLIPOYL DEHYDROGENASE"/>
    <property type="match status" value="1"/>
</dbReference>
<dbReference type="PRINTS" id="PR00368">
    <property type="entry name" value="FADPNR"/>
</dbReference>
<evidence type="ECO:0000259" key="18">
    <source>
        <dbReference type="Pfam" id="PF07992"/>
    </source>
</evidence>
<evidence type="ECO:0000256" key="7">
    <source>
        <dbReference type="ARBA" id="ARBA00022827"/>
    </source>
</evidence>
<evidence type="ECO:0000256" key="9">
    <source>
        <dbReference type="ARBA" id="ARBA00023027"/>
    </source>
</evidence>
<dbReference type="InterPro" id="IPR012999">
    <property type="entry name" value="Pyr_OxRdtase_I_AS"/>
</dbReference>
<evidence type="ECO:0000256" key="16">
    <source>
        <dbReference type="RuleBase" id="RU003692"/>
    </source>
</evidence>
<evidence type="ECO:0000256" key="4">
    <source>
        <dbReference type="ARBA" id="ARBA00016961"/>
    </source>
</evidence>
<feature type="binding site" evidence="14">
    <location>
        <begin position="180"/>
        <end position="187"/>
    </location>
    <ligand>
        <name>NAD(+)</name>
        <dbReference type="ChEBI" id="CHEBI:57540"/>
    </ligand>
</feature>
<evidence type="ECO:0000256" key="6">
    <source>
        <dbReference type="ARBA" id="ARBA00022630"/>
    </source>
</evidence>